<reference evidence="3" key="3">
    <citation type="submission" date="2018-10" db="EMBL/GenBank/DDBJ databases">
        <authorList>
            <person name="Hovde B."/>
            <person name="Zhang X."/>
        </authorList>
    </citation>
    <scope>NUCLEOTIDE SEQUENCE [LARGE SCALE GENOMIC DNA]</scope>
    <source>
        <strain evidence="3">UTEX 25</strain>
    </source>
</reference>
<accession>A0A087SRL7</accession>
<dbReference type="InterPro" id="IPR019616">
    <property type="entry name" value="Ycf54"/>
</dbReference>
<protein>
    <recommendedName>
        <fullName evidence="6">Ycf54-like protein</fullName>
    </recommendedName>
</protein>
<dbReference type="EMBL" id="KL662168">
    <property type="protein sequence ID" value="KFM28371.1"/>
    <property type="molecule type" value="Genomic_DNA"/>
</dbReference>
<evidence type="ECO:0000256" key="1">
    <source>
        <dbReference type="ARBA" id="ARBA00043978"/>
    </source>
</evidence>
<dbReference type="OrthoDB" id="5200at2759"/>
<gene>
    <name evidence="3" type="ORF">APUTEX25_004864</name>
    <name evidence="2" type="ORF">F751_5284</name>
</gene>
<name>A0A087SRL7_AUXPR</name>
<dbReference type="Proteomes" id="UP000028924">
    <property type="component" value="Unassembled WGS sequence"/>
</dbReference>
<evidence type="ECO:0000313" key="5">
    <source>
        <dbReference type="Proteomes" id="UP000279271"/>
    </source>
</evidence>
<dbReference type="InterPro" id="IPR038409">
    <property type="entry name" value="Ycf54-like_sf"/>
</dbReference>
<reference evidence="2 4" key="1">
    <citation type="journal article" date="2014" name="BMC Genomics">
        <title>Oil accumulation mechanisms of the oleaginous microalga Chlorella protothecoides revealed through its genome, transcriptomes, and proteomes.</title>
        <authorList>
            <person name="Gao C."/>
            <person name="Wang Y."/>
            <person name="Shen Y."/>
            <person name="Yan D."/>
            <person name="He X."/>
            <person name="Dai J."/>
            <person name="Wu Q."/>
        </authorList>
    </citation>
    <scope>NUCLEOTIDE SEQUENCE [LARGE SCALE GENOMIC DNA]</scope>
    <source>
        <strain evidence="2 4">0710</strain>
    </source>
</reference>
<dbReference type="Pfam" id="PF10674">
    <property type="entry name" value="Ycf54"/>
    <property type="match status" value="1"/>
</dbReference>
<dbReference type="STRING" id="3075.A0A087SRL7"/>
<evidence type="ECO:0000313" key="2">
    <source>
        <dbReference type="EMBL" id="KFM28371.1"/>
    </source>
</evidence>
<dbReference type="AlphaFoldDB" id="A0A087SRL7"/>
<dbReference type="PANTHER" id="PTHR35319:SF2">
    <property type="entry name" value="YCF54"/>
    <property type="match status" value="1"/>
</dbReference>
<reference evidence="5" key="2">
    <citation type="journal article" date="2018" name="Algal Res.">
        <title>Characterization of plant carbon substrate utilization by Auxenochlorella protothecoides.</title>
        <authorList>
            <person name="Vogler B.W."/>
            <person name="Starkenburg S.R."/>
            <person name="Sudasinghe N."/>
            <person name="Schambach J.Y."/>
            <person name="Rollin J.A."/>
            <person name="Pattathil S."/>
            <person name="Barry A.N."/>
        </authorList>
    </citation>
    <scope>NUCLEOTIDE SEQUENCE [LARGE SCALE GENOMIC DNA]</scope>
    <source>
        <strain evidence="5">UTEX 25</strain>
    </source>
</reference>
<dbReference type="Gene3D" id="3.30.70.1860">
    <property type="entry name" value="Uncharacterised protein family Ycf54"/>
    <property type="match status" value="1"/>
</dbReference>
<evidence type="ECO:0008006" key="6">
    <source>
        <dbReference type="Google" id="ProtNLM"/>
    </source>
</evidence>
<sequence>MMATSSCVGATHVAFAAPMRISGHAQNPYSTRAPAVKGFARSSTYPRRCIALQAVAAQKSKSTDVQQRAADAPTPEKIVEGDWYALVASAEFFFRGAQNEALPEQLRELKRYYDEKGRGQDFYIVSQPHWLDAKFPNEAKKVRRPAAALISTDKAWITFMKLRLDRVLQIHLGQMHADEACASDGPVPEFKIKDSEWTAPYTPYAPGWWHAFEHKA</sequence>
<keyword evidence="4" id="KW-1185">Reference proteome</keyword>
<reference evidence="3" key="4">
    <citation type="submission" date="2018-11" db="EMBL/GenBank/DDBJ databases">
        <title>Characterization of plant carbon substrate utilization by Auxenochlorella protothecoides.</title>
        <authorList>
            <person name="Vogler B.W."/>
            <person name="Starkenburg S.R."/>
            <person name="Sudasinghe N."/>
            <person name="Schambach J.Y."/>
            <person name="Rollin J.A."/>
            <person name="Pattathil S."/>
            <person name="Barry A.N."/>
        </authorList>
    </citation>
    <scope>NUCLEOTIDE SEQUENCE [LARGE SCALE GENOMIC DNA]</scope>
    <source>
        <strain evidence="3">UTEX 25</strain>
    </source>
</reference>
<dbReference type="RefSeq" id="XP_011401386.1">
    <property type="nucleotide sequence ID" value="XM_011403084.1"/>
</dbReference>
<proteinExistence type="inferred from homology"/>
<comment type="similarity">
    <text evidence="1">Belongs to the ycf54 family.</text>
</comment>
<dbReference type="KEGG" id="apro:F751_5284"/>
<dbReference type="EMBL" id="QOKY01000198">
    <property type="protein sequence ID" value="RMZ53376.1"/>
    <property type="molecule type" value="Genomic_DNA"/>
</dbReference>
<dbReference type="Proteomes" id="UP000279271">
    <property type="component" value="Unassembled WGS sequence"/>
</dbReference>
<dbReference type="PANTHER" id="PTHR35319">
    <property type="match status" value="1"/>
</dbReference>
<evidence type="ECO:0000313" key="3">
    <source>
        <dbReference type="EMBL" id="RMZ53376.1"/>
    </source>
</evidence>
<dbReference type="eggNOG" id="ENOG502RY7F">
    <property type="taxonomic scope" value="Eukaryota"/>
</dbReference>
<organism evidence="2 4">
    <name type="scientific">Auxenochlorella protothecoides</name>
    <name type="common">Green microalga</name>
    <name type="synonym">Chlorella protothecoides</name>
    <dbReference type="NCBI Taxonomy" id="3075"/>
    <lineage>
        <taxon>Eukaryota</taxon>
        <taxon>Viridiplantae</taxon>
        <taxon>Chlorophyta</taxon>
        <taxon>core chlorophytes</taxon>
        <taxon>Trebouxiophyceae</taxon>
        <taxon>Chlorellales</taxon>
        <taxon>Chlorellaceae</taxon>
        <taxon>Auxenochlorella</taxon>
    </lineage>
</organism>
<evidence type="ECO:0000313" key="4">
    <source>
        <dbReference type="Proteomes" id="UP000028924"/>
    </source>
</evidence>
<dbReference type="GeneID" id="23616675"/>